<evidence type="ECO:0000313" key="2">
    <source>
        <dbReference type="Proteomes" id="UP000295554"/>
    </source>
</evidence>
<keyword evidence="2" id="KW-1185">Reference proteome</keyword>
<name>A0A4R5LS81_9GAMM</name>
<dbReference type="Proteomes" id="UP000295554">
    <property type="component" value="Unassembled WGS sequence"/>
</dbReference>
<dbReference type="OrthoDB" id="5731691at2"/>
<sequence>MSSARGQANHALYLAKILLAAWRRELAAESISAVTLAQAYLPGVRGHLGHAYGWFLLEIIRPGALPEQPPASLAELPEIAEGKAVPGEIVEFQRLEAEGWIGDMLAGESVAGPTASAGNLATTAPAAGPEQAEQWVLQLQSLFDRMGDSLDEY</sequence>
<proteinExistence type="predicted"/>
<reference evidence="1 2" key="1">
    <citation type="submission" date="2019-03" db="EMBL/GenBank/DDBJ databases">
        <title>Seongchinamella monodicae gen. nov., sp. nov., a novel member of the Gammaproteobacteria isolated from a tidal mudflat of beach.</title>
        <authorList>
            <person name="Yang H.G."/>
            <person name="Kang J.W."/>
            <person name="Lee S.D."/>
        </authorList>
    </citation>
    <scope>NUCLEOTIDE SEQUENCE [LARGE SCALE GENOMIC DNA]</scope>
    <source>
        <strain evidence="1 2">GH4-78</strain>
    </source>
</reference>
<evidence type="ECO:0000313" key="1">
    <source>
        <dbReference type="EMBL" id="TDG13759.1"/>
    </source>
</evidence>
<dbReference type="RefSeq" id="WP_133212044.1">
    <property type="nucleotide sequence ID" value="NZ_SMSE01000002.1"/>
</dbReference>
<protein>
    <submittedName>
        <fullName evidence="1">Uncharacterized protein</fullName>
    </submittedName>
</protein>
<dbReference type="AlphaFoldDB" id="A0A4R5LS81"/>
<gene>
    <name evidence="1" type="ORF">E2F43_09590</name>
</gene>
<comment type="caution">
    <text evidence="1">The sequence shown here is derived from an EMBL/GenBank/DDBJ whole genome shotgun (WGS) entry which is preliminary data.</text>
</comment>
<dbReference type="EMBL" id="SMSE01000002">
    <property type="protein sequence ID" value="TDG13759.1"/>
    <property type="molecule type" value="Genomic_DNA"/>
</dbReference>
<organism evidence="1 2">
    <name type="scientific">Seongchinamella unica</name>
    <dbReference type="NCBI Taxonomy" id="2547392"/>
    <lineage>
        <taxon>Bacteria</taxon>
        <taxon>Pseudomonadati</taxon>
        <taxon>Pseudomonadota</taxon>
        <taxon>Gammaproteobacteria</taxon>
        <taxon>Cellvibrionales</taxon>
        <taxon>Halieaceae</taxon>
        <taxon>Seongchinamella</taxon>
    </lineage>
</organism>
<accession>A0A4R5LS81</accession>